<keyword evidence="2" id="KW-1185">Reference proteome</keyword>
<evidence type="ECO:0000313" key="2">
    <source>
        <dbReference type="Proteomes" id="UP000283509"/>
    </source>
</evidence>
<reference evidence="1 2" key="1">
    <citation type="submission" date="2018-04" db="EMBL/GenBank/DDBJ databases">
        <authorList>
            <person name="Zhang X."/>
            <person name="Yuan J."/>
            <person name="Li F."/>
            <person name="Xiang J."/>
        </authorList>
    </citation>
    <scope>NUCLEOTIDE SEQUENCE [LARGE SCALE GENOMIC DNA]</scope>
    <source>
        <tissue evidence="1">Muscle</tissue>
    </source>
</reference>
<protein>
    <submittedName>
        <fullName evidence="1">Uncharacterized protein</fullName>
    </submittedName>
</protein>
<gene>
    <name evidence="1" type="ORF">C7M84_008583</name>
</gene>
<dbReference type="Proteomes" id="UP000283509">
    <property type="component" value="Unassembled WGS sequence"/>
</dbReference>
<sequence>MHSVPDRDAGVIRRRKQKIRSGFTSVAWFVNSSRAVFPECLLSHAGVWEPASLLLDVLRNRTIHEDIEVRHMAAPFHITYYIDFLFARLPDLMKQWEVEPHLKPSVVVLGTGLHWMRKAGTTYAESGPDAAMMNITKHFHGLVPHLSRLAKSMPIIFKLLDDVQAYYLPEEPEYSAELFRRYNDLYRESLKDTGVFVWDSNLPLSEAYTRECFVTGTVTLDFSWNWRAPGLTEAAWPSAATGVCIVPGKPQKNVQLR</sequence>
<comment type="caution">
    <text evidence="1">The sequence shown here is derived from an EMBL/GenBank/DDBJ whole genome shotgun (WGS) entry which is preliminary data.</text>
</comment>
<dbReference type="AlphaFoldDB" id="A0A3R7QAP0"/>
<accession>A0A3R7QAP0</accession>
<proteinExistence type="predicted"/>
<dbReference type="OrthoDB" id="6351409at2759"/>
<name>A0A3R7QAP0_PENVA</name>
<evidence type="ECO:0000313" key="1">
    <source>
        <dbReference type="EMBL" id="ROT73022.1"/>
    </source>
</evidence>
<reference evidence="1 2" key="2">
    <citation type="submission" date="2019-01" db="EMBL/GenBank/DDBJ databases">
        <title>The decoding of complex shrimp genome reveals the adaptation for benthos swimmer, frequently molting mechanism and breeding impact on genome.</title>
        <authorList>
            <person name="Sun Y."/>
            <person name="Gao Y."/>
            <person name="Yu Y."/>
        </authorList>
    </citation>
    <scope>NUCLEOTIDE SEQUENCE [LARGE SCALE GENOMIC DNA]</scope>
    <source>
        <tissue evidence="1">Muscle</tissue>
    </source>
</reference>
<organism evidence="1 2">
    <name type="scientific">Penaeus vannamei</name>
    <name type="common">Whiteleg shrimp</name>
    <name type="synonym">Litopenaeus vannamei</name>
    <dbReference type="NCBI Taxonomy" id="6689"/>
    <lineage>
        <taxon>Eukaryota</taxon>
        <taxon>Metazoa</taxon>
        <taxon>Ecdysozoa</taxon>
        <taxon>Arthropoda</taxon>
        <taxon>Crustacea</taxon>
        <taxon>Multicrustacea</taxon>
        <taxon>Malacostraca</taxon>
        <taxon>Eumalacostraca</taxon>
        <taxon>Eucarida</taxon>
        <taxon>Decapoda</taxon>
        <taxon>Dendrobranchiata</taxon>
        <taxon>Penaeoidea</taxon>
        <taxon>Penaeidae</taxon>
        <taxon>Penaeus</taxon>
    </lineage>
</organism>
<dbReference type="EMBL" id="QCYY01002080">
    <property type="protein sequence ID" value="ROT73022.1"/>
    <property type="molecule type" value="Genomic_DNA"/>
</dbReference>